<feature type="active site" evidence="3">
    <location>
        <position position="393"/>
    </location>
</feature>
<proteinExistence type="inferred from homology"/>
<evidence type="ECO:0000313" key="6">
    <source>
        <dbReference type="Proteomes" id="UP001162131"/>
    </source>
</evidence>
<dbReference type="InterPro" id="IPR013094">
    <property type="entry name" value="AB_hydrolase_3"/>
</dbReference>
<keyword evidence="6" id="KW-1185">Reference proteome</keyword>
<dbReference type="GO" id="GO:0005829">
    <property type="term" value="C:cytosol"/>
    <property type="evidence" value="ECO:0007669"/>
    <property type="project" value="TreeGrafter"/>
</dbReference>
<protein>
    <recommendedName>
        <fullName evidence="4">Alpha/beta hydrolase fold-3 domain-containing protein</fullName>
    </recommendedName>
</protein>
<accession>A0AAU9JTX4</accession>
<name>A0AAU9JTX4_9CILI</name>
<dbReference type="PROSITE" id="PS01174">
    <property type="entry name" value="LIPASE_GDXG_SER"/>
    <property type="match status" value="1"/>
</dbReference>
<evidence type="ECO:0000256" key="1">
    <source>
        <dbReference type="ARBA" id="ARBA00010515"/>
    </source>
</evidence>
<reference evidence="5" key="1">
    <citation type="submission" date="2021-09" db="EMBL/GenBank/DDBJ databases">
        <authorList>
            <consortium name="AG Swart"/>
            <person name="Singh M."/>
            <person name="Singh A."/>
            <person name="Seah K."/>
            <person name="Emmerich C."/>
        </authorList>
    </citation>
    <scope>NUCLEOTIDE SEQUENCE</scope>
    <source>
        <strain evidence="5">ATCC30299</strain>
    </source>
</reference>
<dbReference type="PANTHER" id="PTHR23025">
    <property type="entry name" value="TRIACYLGLYCEROL LIPASE"/>
    <property type="match status" value="1"/>
</dbReference>
<dbReference type="GO" id="GO:0004806">
    <property type="term" value="F:triacylglycerol lipase activity"/>
    <property type="evidence" value="ECO:0007669"/>
    <property type="project" value="TreeGrafter"/>
</dbReference>
<dbReference type="Proteomes" id="UP001162131">
    <property type="component" value="Unassembled WGS sequence"/>
</dbReference>
<dbReference type="GO" id="GO:0004771">
    <property type="term" value="F:sterol ester esterase activity"/>
    <property type="evidence" value="ECO:0007669"/>
    <property type="project" value="TreeGrafter"/>
</dbReference>
<dbReference type="InterPro" id="IPR029058">
    <property type="entry name" value="AB_hydrolase_fold"/>
</dbReference>
<evidence type="ECO:0000259" key="4">
    <source>
        <dbReference type="Pfam" id="PF07859"/>
    </source>
</evidence>
<keyword evidence="2" id="KW-0378">Hydrolase</keyword>
<organism evidence="5 6">
    <name type="scientific">Blepharisma stoltei</name>
    <dbReference type="NCBI Taxonomy" id="1481888"/>
    <lineage>
        <taxon>Eukaryota</taxon>
        <taxon>Sar</taxon>
        <taxon>Alveolata</taxon>
        <taxon>Ciliophora</taxon>
        <taxon>Postciliodesmatophora</taxon>
        <taxon>Heterotrichea</taxon>
        <taxon>Heterotrichida</taxon>
        <taxon>Blepharismidae</taxon>
        <taxon>Blepharisma</taxon>
    </lineage>
</organism>
<dbReference type="Pfam" id="PF07859">
    <property type="entry name" value="Abhydrolase_3"/>
    <property type="match status" value="1"/>
</dbReference>
<dbReference type="AlphaFoldDB" id="A0AAU9JTX4"/>
<dbReference type="PROSITE" id="PS01173">
    <property type="entry name" value="LIPASE_GDXG_HIS"/>
    <property type="match status" value="1"/>
</dbReference>
<dbReference type="PANTHER" id="PTHR23025:SF3">
    <property type="entry name" value="HORMONE-SENSITIVE LIPASE"/>
    <property type="match status" value="1"/>
</dbReference>
<evidence type="ECO:0000313" key="5">
    <source>
        <dbReference type="EMBL" id="CAG9331217.1"/>
    </source>
</evidence>
<dbReference type="GO" id="GO:0019433">
    <property type="term" value="P:triglyceride catabolic process"/>
    <property type="evidence" value="ECO:0007669"/>
    <property type="project" value="TreeGrafter"/>
</dbReference>
<dbReference type="Gene3D" id="3.40.50.1820">
    <property type="entry name" value="alpha/beta hydrolase"/>
    <property type="match status" value="1"/>
</dbReference>
<evidence type="ECO:0000256" key="2">
    <source>
        <dbReference type="ARBA" id="ARBA00022801"/>
    </source>
</evidence>
<sequence length="558" mass="63770">MDVIEDISKSLEIVDTLLELLPPFQARLLSSCVPLSISSLNLIKSKLTALKDLEDFTELNLIFLKGLIEKLLFYLNELLKMITNWAKSFEEEEDEDLLIFTSKFDSFSDILDTIPYVSKNDLISLEKTDPRWTKLSPYSSIFSYSKPKKVLKHYKNFMVQVAVANAFMAVGLEEKSLIEKKIMVGIGAMYYSVFKSQAVRRTKIFIANPRIDVAQNLWNLVDSWMVSHLMNLMMPSVKINKVMYIPRTVSHVLSQENYSLNVNQCFKENSEEDLVMTRFICSFDPVSKEKVEGIFCCAGRRDKTDRKSHHYQLVFHIHGGGFVSMSSASHQVYTRKWAKQLGIPVFSIDYRLAPKNPYPDALDDVWQAYNWVINNAKDQLGINPAQIILAGDSAGGNLALALTYKCILSNFRIPDGLLLGYPALNLSKKHYTPSMLFSLEDFLVPHTFLKLVRSYYTADPSLDLENDIFISPIAASPDILQHLPPIRILVGQNDPFHDDCYRFTEKLIDAGRDVKLKEYEGTPHGAFSFCFVGGVKESYDVLHQSIEWLRELFLIRKE</sequence>
<comment type="caution">
    <text evidence="5">The sequence shown here is derived from an EMBL/GenBank/DDBJ whole genome shotgun (WGS) entry which is preliminary data.</text>
</comment>
<evidence type="ECO:0000256" key="3">
    <source>
        <dbReference type="PROSITE-ProRule" id="PRU10038"/>
    </source>
</evidence>
<dbReference type="InterPro" id="IPR002168">
    <property type="entry name" value="Lipase_GDXG_HIS_AS"/>
</dbReference>
<dbReference type="SUPFAM" id="SSF53474">
    <property type="entry name" value="alpha/beta-Hydrolases"/>
    <property type="match status" value="1"/>
</dbReference>
<dbReference type="InterPro" id="IPR033140">
    <property type="entry name" value="Lipase_GDXG_put_SER_AS"/>
</dbReference>
<feature type="domain" description="Alpha/beta hydrolase fold-3" evidence="4">
    <location>
        <begin position="314"/>
        <end position="527"/>
    </location>
</feature>
<dbReference type="EMBL" id="CAJZBQ010000053">
    <property type="protein sequence ID" value="CAG9331217.1"/>
    <property type="molecule type" value="Genomic_DNA"/>
</dbReference>
<gene>
    <name evidence="5" type="ORF">BSTOLATCC_MIC53293</name>
</gene>
<comment type="similarity">
    <text evidence="1">Belongs to the 'GDXG' lipolytic enzyme family.</text>
</comment>